<feature type="coiled-coil region" evidence="1">
    <location>
        <begin position="76"/>
        <end position="103"/>
    </location>
</feature>
<name>A0A090NMM5_SHIDY</name>
<accession>A0A090NMM5</accession>
<proteinExistence type="predicted"/>
<dbReference type="Proteomes" id="UP000017944">
    <property type="component" value="Unassembled WGS sequence"/>
</dbReference>
<dbReference type="AlphaFoldDB" id="A0A090NMM5"/>
<reference evidence="2 3" key="1">
    <citation type="submission" date="2013-10" db="EMBL/GenBank/DDBJ databases">
        <title>Draft genomes and the virulence plasmids of Sd1617 vaccine constructs: WRSd3 and WRSd5.</title>
        <authorList>
            <person name="Aksomboon Vongsawan A."/>
            <person name="Venkatesan M.M."/>
            <person name="Vaisvil B."/>
            <person name="Emel G."/>
            <person name="Kepatral V."/>
            <person name="Sethabutr O."/>
            <person name="Serichantalergs O."/>
            <person name="Mason C."/>
        </authorList>
    </citation>
    <scope>NUCLEOTIDE SEQUENCE [LARGE SCALE GENOMIC DNA]</scope>
    <source>
        <strain evidence="2 3">WRSd3</strain>
    </source>
</reference>
<gene>
    <name evidence="2" type="ORF">WRSd3_00559</name>
</gene>
<dbReference type="SUPFAM" id="SSF101082">
    <property type="entry name" value="Typo IV secretion system protein TraC"/>
    <property type="match status" value="1"/>
</dbReference>
<dbReference type="NCBIfam" id="NF010452">
    <property type="entry name" value="PRK13879.1"/>
    <property type="match status" value="1"/>
</dbReference>
<evidence type="ECO:0000313" key="2">
    <source>
        <dbReference type="EMBL" id="ESU81731.1"/>
    </source>
</evidence>
<protein>
    <submittedName>
        <fullName evidence="2">Conjugal transfer protein trbj</fullName>
    </submittedName>
</protein>
<comment type="caution">
    <text evidence="2">The sequence shown here is derived from an EMBL/GenBank/DDBJ whole genome shotgun (WGS) entry which is preliminary data.</text>
</comment>
<dbReference type="InterPro" id="IPR014147">
    <property type="entry name" value="T4SS_TrbJ"/>
</dbReference>
<keyword evidence="1" id="KW-0175">Coiled coil</keyword>
<evidence type="ECO:0000313" key="3">
    <source>
        <dbReference type="Proteomes" id="UP000017944"/>
    </source>
</evidence>
<organism evidence="2 3">
    <name type="scientific">Shigella dysenteriae WRSd3</name>
    <dbReference type="NCBI Taxonomy" id="1401327"/>
    <lineage>
        <taxon>Bacteria</taxon>
        <taxon>Pseudomonadati</taxon>
        <taxon>Pseudomonadota</taxon>
        <taxon>Gammaproteobacteria</taxon>
        <taxon>Enterobacterales</taxon>
        <taxon>Enterobacteriaceae</taxon>
        <taxon>Shigella</taxon>
    </lineage>
</organism>
<dbReference type="EMBL" id="AXUT01000041">
    <property type="protein sequence ID" value="ESU81731.1"/>
    <property type="molecule type" value="Genomic_DNA"/>
</dbReference>
<dbReference type="PATRIC" id="fig|1401327.3.peg.509"/>
<dbReference type="NCBIfam" id="TIGR02780">
    <property type="entry name" value="TrbJ_Ti"/>
    <property type="match status" value="1"/>
</dbReference>
<evidence type="ECO:0000256" key="1">
    <source>
        <dbReference type="SAM" id="Coils"/>
    </source>
</evidence>
<sequence length="283" mass="31168">MKRCREQAQRLVKAMPSFHRRSTTMKSKILAAKKTALAVALATGFITTTTAPVQAGIPVIDGGNLAQNIMTAIESVAQTLKQIEQYQTQLQQYENQLQNTMAPAAYIWDQAQTTINRLIAAQNTLAYYENQLGSLDRYLAKFQDVAYYRSSPCFNGSGGCTPAEKAAMEENRRLASESQKKANDALFQTVADQQKALKDDARTLERLQGAAQGATGQLQAIGYANQLASQQANQLLQIRTMLTAQHNAEAARIAAELDAEARGDARAEQMRTWTFRPSPADNY</sequence>